<keyword evidence="4" id="KW-1185">Reference proteome</keyword>
<reference evidence="3 4" key="1">
    <citation type="submission" date="2024-09" db="EMBL/GenBank/DDBJ databases">
        <authorList>
            <person name="Sun Q."/>
            <person name="Mori K."/>
        </authorList>
    </citation>
    <scope>NUCLEOTIDE SEQUENCE [LARGE SCALE GENOMIC DNA]</scope>
    <source>
        <strain evidence="3 4">CCM 7468</strain>
    </source>
</reference>
<feature type="chain" id="PRO_5046201450" evidence="2">
    <location>
        <begin position="19"/>
        <end position="318"/>
    </location>
</feature>
<evidence type="ECO:0000256" key="2">
    <source>
        <dbReference type="SAM" id="SignalP"/>
    </source>
</evidence>
<dbReference type="Pfam" id="PF03401">
    <property type="entry name" value="TctC"/>
    <property type="match status" value="1"/>
</dbReference>
<gene>
    <name evidence="3" type="ORF">ACFFIC_11040</name>
</gene>
<dbReference type="SUPFAM" id="SSF53850">
    <property type="entry name" value="Periplasmic binding protein-like II"/>
    <property type="match status" value="1"/>
</dbReference>
<organism evidence="3 4">
    <name type="scientific">Muricoccus vinaceus</name>
    <dbReference type="NCBI Taxonomy" id="424704"/>
    <lineage>
        <taxon>Bacteria</taxon>
        <taxon>Pseudomonadati</taxon>
        <taxon>Pseudomonadota</taxon>
        <taxon>Alphaproteobacteria</taxon>
        <taxon>Acetobacterales</taxon>
        <taxon>Roseomonadaceae</taxon>
        <taxon>Muricoccus</taxon>
    </lineage>
</organism>
<evidence type="ECO:0000313" key="4">
    <source>
        <dbReference type="Proteomes" id="UP001589789"/>
    </source>
</evidence>
<accession>A0ABV6IR36</accession>
<dbReference type="PANTHER" id="PTHR42928:SF5">
    <property type="entry name" value="BLR1237 PROTEIN"/>
    <property type="match status" value="1"/>
</dbReference>
<dbReference type="InterPro" id="IPR005064">
    <property type="entry name" value="BUG"/>
</dbReference>
<evidence type="ECO:0000256" key="1">
    <source>
        <dbReference type="ARBA" id="ARBA00006987"/>
    </source>
</evidence>
<proteinExistence type="inferred from homology"/>
<dbReference type="CDD" id="cd13578">
    <property type="entry name" value="PBP2_Bug27"/>
    <property type="match status" value="1"/>
</dbReference>
<dbReference type="Proteomes" id="UP001589789">
    <property type="component" value="Unassembled WGS sequence"/>
</dbReference>
<keyword evidence="2" id="KW-0732">Signal</keyword>
<feature type="signal peptide" evidence="2">
    <location>
        <begin position="1"/>
        <end position="18"/>
    </location>
</feature>
<dbReference type="RefSeq" id="WP_377050218.1">
    <property type="nucleotide sequence ID" value="NZ_JBHLVZ010000023.1"/>
</dbReference>
<evidence type="ECO:0000313" key="3">
    <source>
        <dbReference type="EMBL" id="MFC0386074.1"/>
    </source>
</evidence>
<name>A0ABV6IR36_9PROT</name>
<dbReference type="InterPro" id="IPR042100">
    <property type="entry name" value="Bug_dom1"/>
</dbReference>
<dbReference type="Gene3D" id="3.40.190.10">
    <property type="entry name" value="Periplasmic binding protein-like II"/>
    <property type="match status" value="1"/>
</dbReference>
<dbReference type="PANTHER" id="PTHR42928">
    <property type="entry name" value="TRICARBOXYLATE-BINDING PROTEIN"/>
    <property type="match status" value="1"/>
</dbReference>
<dbReference type="PIRSF" id="PIRSF017082">
    <property type="entry name" value="YflP"/>
    <property type="match status" value="1"/>
</dbReference>
<protein>
    <submittedName>
        <fullName evidence="3">Tripartite tricarboxylate transporter substrate binding protein</fullName>
    </submittedName>
</protein>
<comment type="caution">
    <text evidence="3">The sequence shown here is derived from an EMBL/GenBank/DDBJ whole genome shotgun (WGS) entry which is preliminary data.</text>
</comment>
<dbReference type="Gene3D" id="3.40.190.150">
    <property type="entry name" value="Bordetella uptake gene, domain 1"/>
    <property type="match status" value="1"/>
</dbReference>
<sequence length="318" mass="33571">MRWLALLLGLVVALPAAAADAWPNRLIRLIVPYPPGGPADIMGRLAAQKIGERLGVTTVVENRSGASGTVGAEAVHVAPADGYTLLVAPSVHIMGQQVMRNVPYDPIGDFTPVARFGQGPLLVLANPGVPGRTIAEALPAIRARPNSFSFGLSALGAANHLAVLDFNRLARLDLLIVPYRGSAPALTDLLGGQVQLMIDPIIGALPHVRDGRLKALAVTSPHRSPIAPGIPTAAESGLPGLEIVSWYGVWGPRGLPAEVVARVNEALNQSMREPQVIERLASLGFEPVTESPAEFVAYINADLRRSTALLRAARFNPE</sequence>
<comment type="similarity">
    <text evidence="1">Belongs to the UPF0065 (bug) family.</text>
</comment>
<dbReference type="EMBL" id="JBHLVZ010000023">
    <property type="protein sequence ID" value="MFC0386074.1"/>
    <property type="molecule type" value="Genomic_DNA"/>
</dbReference>